<evidence type="ECO:0000313" key="3">
    <source>
        <dbReference type="Proteomes" id="UP001180020"/>
    </source>
</evidence>
<evidence type="ECO:0000256" key="1">
    <source>
        <dbReference type="SAM" id="MobiDB-lite"/>
    </source>
</evidence>
<feature type="compositionally biased region" description="Basic residues" evidence="1">
    <location>
        <begin position="22"/>
        <end position="33"/>
    </location>
</feature>
<dbReference type="EMBL" id="JAUJYO010000016">
    <property type="protein sequence ID" value="KAK1294242.1"/>
    <property type="molecule type" value="Genomic_DNA"/>
</dbReference>
<dbReference type="Proteomes" id="UP001180020">
    <property type="component" value="Unassembled WGS sequence"/>
</dbReference>
<keyword evidence="3" id="KW-1185">Reference proteome</keyword>
<dbReference type="SUPFAM" id="SSF57756">
    <property type="entry name" value="Retrovirus zinc finger-like domains"/>
    <property type="match status" value="1"/>
</dbReference>
<feature type="region of interest" description="Disordered" evidence="1">
    <location>
        <begin position="1"/>
        <end position="125"/>
    </location>
</feature>
<dbReference type="AlphaFoldDB" id="A0AAV9D0B0"/>
<protein>
    <recommendedName>
        <fullName evidence="4">CCHC-type domain-containing protein</fullName>
    </recommendedName>
</protein>
<feature type="compositionally biased region" description="Basic residues" evidence="1">
    <location>
        <begin position="83"/>
        <end position="95"/>
    </location>
</feature>
<feature type="compositionally biased region" description="Polar residues" evidence="1">
    <location>
        <begin position="96"/>
        <end position="109"/>
    </location>
</feature>
<organism evidence="2 3">
    <name type="scientific">Acorus calamus</name>
    <name type="common">Sweet flag</name>
    <dbReference type="NCBI Taxonomy" id="4465"/>
    <lineage>
        <taxon>Eukaryota</taxon>
        <taxon>Viridiplantae</taxon>
        <taxon>Streptophyta</taxon>
        <taxon>Embryophyta</taxon>
        <taxon>Tracheophyta</taxon>
        <taxon>Spermatophyta</taxon>
        <taxon>Magnoliopsida</taxon>
        <taxon>Liliopsida</taxon>
        <taxon>Acoraceae</taxon>
        <taxon>Acorus</taxon>
    </lineage>
</organism>
<dbReference type="InterPro" id="IPR036875">
    <property type="entry name" value="Znf_CCHC_sf"/>
</dbReference>
<evidence type="ECO:0008006" key="4">
    <source>
        <dbReference type="Google" id="ProtNLM"/>
    </source>
</evidence>
<dbReference type="GO" id="GO:0008270">
    <property type="term" value="F:zinc ion binding"/>
    <property type="evidence" value="ECO:0007669"/>
    <property type="project" value="InterPro"/>
</dbReference>
<evidence type="ECO:0000313" key="2">
    <source>
        <dbReference type="EMBL" id="KAK1294242.1"/>
    </source>
</evidence>
<feature type="compositionally biased region" description="Low complexity" evidence="1">
    <location>
        <begin position="110"/>
        <end position="125"/>
    </location>
</feature>
<name>A0AAV9D0B0_ACOCL</name>
<proteinExistence type="predicted"/>
<accession>A0AAV9D0B0</accession>
<comment type="caution">
    <text evidence="2">The sequence shown here is derived from an EMBL/GenBank/DDBJ whole genome shotgun (WGS) entry which is preliminary data.</text>
</comment>
<gene>
    <name evidence="2" type="ORF">QJS10_CPA16g00658</name>
</gene>
<sequence>MPSIDDWVEVDVPYTVGPPKTVKPRGRPKKNKIKNSDEKKKRRHVCTRCNEVGHHKNSCKNPISNRPISEGSERGNVGGRGRGNGRGRGRGRRGRSTTYSSEGPLNSEDSSMGGHQSMSMGEGSS</sequence>
<dbReference type="GO" id="GO:0003676">
    <property type="term" value="F:nucleic acid binding"/>
    <property type="evidence" value="ECO:0007669"/>
    <property type="project" value="InterPro"/>
</dbReference>
<reference evidence="2" key="2">
    <citation type="submission" date="2023-06" db="EMBL/GenBank/DDBJ databases">
        <authorList>
            <person name="Ma L."/>
            <person name="Liu K.-W."/>
            <person name="Li Z."/>
            <person name="Hsiao Y.-Y."/>
            <person name="Qi Y."/>
            <person name="Fu T."/>
            <person name="Tang G."/>
            <person name="Zhang D."/>
            <person name="Sun W.-H."/>
            <person name="Liu D.-K."/>
            <person name="Li Y."/>
            <person name="Chen G.-Z."/>
            <person name="Liu X.-D."/>
            <person name="Liao X.-Y."/>
            <person name="Jiang Y.-T."/>
            <person name="Yu X."/>
            <person name="Hao Y."/>
            <person name="Huang J."/>
            <person name="Zhao X.-W."/>
            <person name="Ke S."/>
            <person name="Chen Y.-Y."/>
            <person name="Wu W.-L."/>
            <person name="Hsu J.-L."/>
            <person name="Lin Y.-F."/>
            <person name="Huang M.-D."/>
            <person name="Li C.-Y."/>
            <person name="Huang L."/>
            <person name="Wang Z.-W."/>
            <person name="Zhao X."/>
            <person name="Zhong W.-Y."/>
            <person name="Peng D.-H."/>
            <person name="Ahmad S."/>
            <person name="Lan S."/>
            <person name="Zhang J.-S."/>
            <person name="Tsai W.-C."/>
            <person name="Van De Peer Y."/>
            <person name="Liu Z.-J."/>
        </authorList>
    </citation>
    <scope>NUCLEOTIDE SEQUENCE</scope>
    <source>
        <strain evidence="2">CP</strain>
        <tissue evidence="2">Leaves</tissue>
    </source>
</reference>
<reference evidence="2" key="1">
    <citation type="journal article" date="2023" name="Nat. Commun.">
        <title>Diploid and tetraploid genomes of Acorus and the evolution of monocots.</title>
        <authorList>
            <person name="Ma L."/>
            <person name="Liu K.W."/>
            <person name="Li Z."/>
            <person name="Hsiao Y.Y."/>
            <person name="Qi Y."/>
            <person name="Fu T."/>
            <person name="Tang G.D."/>
            <person name="Zhang D."/>
            <person name="Sun W.H."/>
            <person name="Liu D.K."/>
            <person name="Li Y."/>
            <person name="Chen G.Z."/>
            <person name="Liu X.D."/>
            <person name="Liao X.Y."/>
            <person name="Jiang Y.T."/>
            <person name="Yu X."/>
            <person name="Hao Y."/>
            <person name="Huang J."/>
            <person name="Zhao X.W."/>
            <person name="Ke S."/>
            <person name="Chen Y.Y."/>
            <person name="Wu W.L."/>
            <person name="Hsu J.L."/>
            <person name="Lin Y.F."/>
            <person name="Huang M.D."/>
            <person name="Li C.Y."/>
            <person name="Huang L."/>
            <person name="Wang Z.W."/>
            <person name="Zhao X."/>
            <person name="Zhong W.Y."/>
            <person name="Peng D.H."/>
            <person name="Ahmad S."/>
            <person name="Lan S."/>
            <person name="Zhang J.S."/>
            <person name="Tsai W.C."/>
            <person name="Van de Peer Y."/>
            <person name="Liu Z.J."/>
        </authorList>
    </citation>
    <scope>NUCLEOTIDE SEQUENCE</scope>
    <source>
        <strain evidence="2">CP</strain>
    </source>
</reference>